<reference evidence="3 4" key="1">
    <citation type="submission" date="2018-10" db="EMBL/GenBank/DDBJ databases">
        <title>GWAS and RNA-Seq identify cryptic mechanisms of antimicrobial resistance in Acinetobacter baumannii.</title>
        <authorList>
            <person name="Sahl J.W."/>
        </authorList>
    </citation>
    <scope>NUCLEOTIDE SEQUENCE [LARGE SCALE GENOMIC DNA]</scope>
    <source>
        <strain evidence="3 4">TG31299</strain>
    </source>
</reference>
<dbReference type="EMBL" id="RFBY01000152">
    <property type="protein sequence ID" value="RSP67918.1"/>
    <property type="molecule type" value="Genomic_DNA"/>
</dbReference>
<evidence type="ECO:0000313" key="4">
    <source>
        <dbReference type="Proteomes" id="UP000269597"/>
    </source>
</evidence>
<evidence type="ECO:0000313" key="1">
    <source>
        <dbReference type="EMBL" id="MDK4883559.1"/>
    </source>
</evidence>
<reference evidence="1" key="3">
    <citation type="submission" date="2023-01" db="EMBL/GenBank/DDBJ databases">
        <title>Genomic dissection of endemic carbapenem resistance: metallo-beta-lactamase gene dissemination through clonal, plasmid and integron transfer pathways.</title>
        <authorList>
            <person name="Macesic N."/>
        </authorList>
    </citation>
    <scope>NUCLEOTIDE SEQUENCE</scope>
    <source>
        <strain evidence="1">CPO519</strain>
    </source>
</reference>
<dbReference type="Proteomes" id="UP001174156">
    <property type="component" value="Unassembled WGS sequence"/>
</dbReference>
<dbReference type="Proteomes" id="UP000269597">
    <property type="component" value="Unassembled WGS sequence"/>
</dbReference>
<reference evidence="2" key="4">
    <citation type="submission" date="2024-01" db="EMBL/GenBank/DDBJ databases">
        <authorList>
            <person name="Macesic N."/>
        </authorList>
    </citation>
    <scope>NUCLEOTIDE SEQUENCE</scope>
    <source>
        <strain evidence="2">CPO519</strain>
    </source>
</reference>
<organism evidence="3 4">
    <name type="scientific">Acinetobacter baumannii</name>
    <dbReference type="NCBI Taxonomy" id="470"/>
    <lineage>
        <taxon>Bacteria</taxon>
        <taxon>Pseudomonadati</taxon>
        <taxon>Pseudomonadota</taxon>
        <taxon>Gammaproteobacteria</taxon>
        <taxon>Moraxellales</taxon>
        <taxon>Moraxellaceae</taxon>
        <taxon>Acinetobacter</taxon>
        <taxon>Acinetobacter calcoaceticus/baumannii complex</taxon>
    </lineage>
</organism>
<evidence type="ECO:0000313" key="2">
    <source>
        <dbReference type="EMBL" id="MEC5496763.1"/>
    </source>
</evidence>
<accession>A0A3R9TG53</accession>
<dbReference type="RefSeq" id="WP_004834837.1">
    <property type="nucleotide sequence ID" value="NZ_AP024802.1"/>
</dbReference>
<evidence type="ECO:0000313" key="3">
    <source>
        <dbReference type="EMBL" id="RSP67918.1"/>
    </source>
</evidence>
<reference evidence="2 5" key="2">
    <citation type="journal article" date="2023" name="Nat. Commun.">
        <title>Genomic dissection of endemic carbapenem resistance reveals metallo-beta-lactamase dissemination through clonal, plasmid and integron transfer.</title>
        <authorList>
            <person name="Macesic N."/>
            <person name="Hawkey J."/>
            <person name="Vezina B."/>
            <person name="Wisniewski J.A."/>
            <person name="Cottingham H."/>
            <person name="Blakeway L.V."/>
            <person name="Harshegyi T."/>
            <person name="Pragastis K."/>
            <person name="Badoordeen G.Z."/>
            <person name="Dennison A."/>
            <person name="Spelman D.W."/>
            <person name="Jenney A.W.J."/>
            <person name="Peleg A.Y."/>
        </authorList>
    </citation>
    <scope>NUCLEOTIDE SEQUENCE [LARGE SCALE GENOMIC DNA]</scope>
    <source>
        <strain evidence="2 5">CPO519</strain>
    </source>
</reference>
<name>A0A3R9TG53_ACIBA</name>
<evidence type="ECO:0000313" key="5">
    <source>
        <dbReference type="Proteomes" id="UP001174156"/>
    </source>
</evidence>
<protein>
    <submittedName>
        <fullName evidence="3">Uncharacterized protein</fullName>
    </submittedName>
</protein>
<dbReference type="EMBL" id="JARTMM010000106">
    <property type="protein sequence ID" value="MDK4883559.1"/>
    <property type="molecule type" value="Genomic_DNA"/>
</dbReference>
<proteinExistence type="predicted"/>
<dbReference type="AlphaFoldDB" id="A0A3R9TG53"/>
<dbReference type="EMBL" id="JARTMM020000001">
    <property type="protein sequence ID" value="MEC5496763.1"/>
    <property type="molecule type" value="Genomic_DNA"/>
</dbReference>
<sequence length="126" mass="14968">MHVIEIVCKYACDAYLHYCDKPNDMGYLYFLNEANYFRGLLVASHADKMTGKQELKDKMVDLANKRHAEKRKKDNKNLQEVKKIWDGSNWKSYTECANEIHRNQLIEEENYRKIYDLVSKAAKMKK</sequence>
<comment type="caution">
    <text evidence="3">The sequence shown here is derived from an EMBL/GenBank/DDBJ whole genome shotgun (WGS) entry which is preliminary data.</text>
</comment>
<gene>
    <name evidence="3" type="ORF">EA722_19575</name>
    <name evidence="2" type="ORF">P9867_009800</name>
    <name evidence="1" type="ORF">P9867_18400</name>
</gene>